<gene>
    <name evidence="2" type="ORF">VZ068_01085</name>
</gene>
<dbReference type="EMBL" id="CP144460">
    <property type="protein sequence ID" value="XBS38167.1"/>
    <property type="molecule type" value="Genomic_DNA"/>
</dbReference>
<sequence>MKNSFPGYYRPTEEEFSALWKNGLVVLDTNVLLDLYRLPAGSSKEVMSLFRLLKGRLWIPHQVGLEFHRNRLSVIARAHKDAQELFRELGKRFGDYRSKIDELQLGKRGVDEIDALLLEMESASKKIEERSKTAVAEQLNPNGQDSILEALEEVLKNCVGPAPSGQSEIEEVYKNAAARFSVKMGPGYMDDDKDKGLDPKFMSGGLVFERRYSDYLLWTQIISHVAEYKIKSIIFVTSDEKEDWWTKVSGGFQAGPLPELREEMRAQGGVEIFWMYTLKDFLKRSVDQLHSKVSQLALSDVASVDEQARSSISRRQQYNVEQHPNNQDVAVLRAMAFLNYSTIGMYRRCQLAVSAEKKPGFAIFVSIDVLMVEREFIENIIIPAIDQFRKRGRVISEIYIVATDPQYLDVENLLHNSLQSFSLNDKSSDALDFVDLIFFWDALGEPVLNRHFITPF</sequence>
<dbReference type="Pfam" id="PF18476">
    <property type="entry name" value="PIN_8"/>
    <property type="match status" value="1"/>
</dbReference>
<dbReference type="InterPro" id="IPR041578">
    <property type="entry name" value="PIN_8"/>
</dbReference>
<name>A0AAU7P8U7_9XANT</name>
<evidence type="ECO:0000313" key="2">
    <source>
        <dbReference type="EMBL" id="XBS38167.1"/>
    </source>
</evidence>
<dbReference type="AlphaFoldDB" id="A0AAU7P8U7"/>
<dbReference type="RefSeq" id="WP_349656627.1">
    <property type="nucleotide sequence ID" value="NZ_CP144460.1"/>
</dbReference>
<evidence type="ECO:0000259" key="1">
    <source>
        <dbReference type="Pfam" id="PF18476"/>
    </source>
</evidence>
<organism evidence="2">
    <name type="scientific">Xanthomonas sp. 10-10</name>
    <dbReference type="NCBI Taxonomy" id="3115848"/>
    <lineage>
        <taxon>Bacteria</taxon>
        <taxon>Pseudomonadati</taxon>
        <taxon>Pseudomonadota</taxon>
        <taxon>Gammaproteobacteria</taxon>
        <taxon>Lysobacterales</taxon>
        <taxon>Lysobacteraceae</taxon>
        <taxon>Xanthomonas</taxon>
    </lineage>
</organism>
<protein>
    <submittedName>
        <fullName evidence="2">PIN-like domain-containing protein</fullName>
    </submittedName>
</protein>
<accession>A0AAU7P8U7</accession>
<feature type="domain" description="PIN like" evidence="1">
    <location>
        <begin position="24"/>
        <end position="260"/>
    </location>
</feature>
<proteinExistence type="predicted"/>
<reference evidence="2" key="1">
    <citation type="submission" date="2024-02" db="EMBL/GenBank/DDBJ databases">
        <title>Complete genome sequence of Xanthomonas sp. 10-10.</title>
        <authorList>
            <person name="Biessy A."/>
            <person name="Ciotola M."/>
            <person name="Cadieux M."/>
            <person name="Soufiane B."/>
            <person name="Laforest M."/>
            <person name="Filion M."/>
        </authorList>
    </citation>
    <scope>NUCLEOTIDE SEQUENCE</scope>
    <source>
        <strain evidence="2">10-10</strain>
    </source>
</reference>